<protein>
    <recommendedName>
        <fullName evidence="11">Malonate transporter</fullName>
    </recommendedName>
</protein>
<comment type="similarity">
    <text evidence="2">Belongs to the auxin efflux carrier (TC 2.A.69) family.</text>
</comment>
<feature type="transmembrane region" description="Helical" evidence="8">
    <location>
        <begin position="96"/>
        <end position="114"/>
    </location>
</feature>
<keyword evidence="7 8" id="KW-0472">Membrane</keyword>
<dbReference type="STRING" id="1114924.SAMN05216258_108283"/>
<feature type="transmembrane region" description="Helical" evidence="8">
    <location>
        <begin position="228"/>
        <end position="251"/>
    </location>
</feature>
<dbReference type="Proteomes" id="UP000199377">
    <property type="component" value="Unassembled WGS sequence"/>
</dbReference>
<dbReference type="Gene3D" id="1.20.1530.20">
    <property type="match status" value="1"/>
</dbReference>
<reference evidence="9 10" key="1">
    <citation type="submission" date="2016-10" db="EMBL/GenBank/DDBJ databases">
        <authorList>
            <person name="de Groot N.N."/>
        </authorList>
    </citation>
    <scope>NUCLEOTIDE SEQUENCE [LARGE SCALE GENOMIC DNA]</scope>
    <source>
        <strain evidence="9 10">CGMCC 1.11030</strain>
    </source>
</reference>
<feature type="transmembrane region" description="Helical" evidence="8">
    <location>
        <begin position="34"/>
        <end position="55"/>
    </location>
</feature>
<feature type="transmembrane region" description="Helical" evidence="8">
    <location>
        <begin position="286"/>
        <end position="308"/>
    </location>
</feature>
<dbReference type="PANTHER" id="PTHR36838">
    <property type="entry name" value="AUXIN EFFLUX CARRIER FAMILY PROTEIN"/>
    <property type="match status" value="1"/>
</dbReference>
<proteinExistence type="inferred from homology"/>
<evidence type="ECO:0000256" key="3">
    <source>
        <dbReference type="ARBA" id="ARBA00022448"/>
    </source>
</evidence>
<feature type="transmembrane region" description="Helical" evidence="8">
    <location>
        <begin position="126"/>
        <end position="146"/>
    </location>
</feature>
<comment type="subcellular location">
    <subcellularLocation>
        <location evidence="1">Cell membrane</location>
        <topology evidence="1">Multi-pass membrane protein</topology>
    </subcellularLocation>
</comment>
<feature type="transmembrane region" description="Helical" evidence="8">
    <location>
        <begin position="199"/>
        <end position="216"/>
    </location>
</feature>
<keyword evidence="4" id="KW-1003">Cell membrane</keyword>
<keyword evidence="10" id="KW-1185">Reference proteome</keyword>
<dbReference type="InterPro" id="IPR004776">
    <property type="entry name" value="Mem_transp_PIN-like"/>
</dbReference>
<dbReference type="AlphaFoldDB" id="A0A1I3K3J2"/>
<dbReference type="RefSeq" id="WP_092862062.1">
    <property type="nucleotide sequence ID" value="NZ_FOQH01000008.1"/>
</dbReference>
<evidence type="ECO:0000313" key="9">
    <source>
        <dbReference type="EMBL" id="SFI67067.1"/>
    </source>
</evidence>
<organism evidence="9 10">
    <name type="scientific">Albimonas pacifica</name>
    <dbReference type="NCBI Taxonomy" id="1114924"/>
    <lineage>
        <taxon>Bacteria</taxon>
        <taxon>Pseudomonadati</taxon>
        <taxon>Pseudomonadota</taxon>
        <taxon>Alphaproteobacteria</taxon>
        <taxon>Rhodobacterales</taxon>
        <taxon>Paracoccaceae</taxon>
        <taxon>Albimonas</taxon>
    </lineage>
</organism>
<keyword evidence="3" id="KW-0813">Transport</keyword>
<feature type="transmembrane region" description="Helical" evidence="8">
    <location>
        <begin position="167"/>
        <end position="187"/>
    </location>
</feature>
<evidence type="ECO:0000256" key="8">
    <source>
        <dbReference type="SAM" id="Phobius"/>
    </source>
</evidence>
<sequence length="314" mass="32790">MLDILLIVLPVFVIVGLGYIASRLGLLKDGDVDVLLKFCTGIAIPCLLFSGVARLDLADNFKAGPLISFYGGGLVAFGVGYLGARRIFGRRPGEAVAVAFCALFSNSLLLGIPVTERAYGTEALSANFAILSIHAPFIYFVGIVAMEFARADGRSAAATAKATARMMFRNSLTIGIAIGMAVNLTGLPLPDPVFEGVQTLGRGGIPVALFALGGAMTRYRLQDGIGEAAFAAALSLLLHPLIAFLAGHYGFGIEDRFLRSAVVTAAMPPGINAYLFAVMYQRATGVAAATVLLATMFSVVTASGWLALLHVTAP</sequence>
<dbReference type="EMBL" id="FOQH01000008">
    <property type="protein sequence ID" value="SFI67067.1"/>
    <property type="molecule type" value="Genomic_DNA"/>
</dbReference>
<feature type="transmembrane region" description="Helical" evidence="8">
    <location>
        <begin position="6"/>
        <end position="22"/>
    </location>
</feature>
<gene>
    <name evidence="9" type="ORF">SAMN05216258_108283</name>
</gene>
<dbReference type="Pfam" id="PF03547">
    <property type="entry name" value="Mem_trans"/>
    <property type="match status" value="1"/>
</dbReference>
<dbReference type="GO" id="GO:0055085">
    <property type="term" value="P:transmembrane transport"/>
    <property type="evidence" value="ECO:0007669"/>
    <property type="project" value="InterPro"/>
</dbReference>
<keyword evidence="5 8" id="KW-0812">Transmembrane</keyword>
<feature type="transmembrane region" description="Helical" evidence="8">
    <location>
        <begin position="67"/>
        <end position="84"/>
    </location>
</feature>
<evidence type="ECO:0000256" key="5">
    <source>
        <dbReference type="ARBA" id="ARBA00022692"/>
    </source>
</evidence>
<evidence type="ECO:0000313" key="10">
    <source>
        <dbReference type="Proteomes" id="UP000199377"/>
    </source>
</evidence>
<evidence type="ECO:0000256" key="7">
    <source>
        <dbReference type="ARBA" id="ARBA00023136"/>
    </source>
</evidence>
<evidence type="ECO:0000256" key="2">
    <source>
        <dbReference type="ARBA" id="ARBA00010145"/>
    </source>
</evidence>
<dbReference type="GO" id="GO:0005886">
    <property type="term" value="C:plasma membrane"/>
    <property type="evidence" value="ECO:0007669"/>
    <property type="project" value="UniProtKB-SubCell"/>
</dbReference>
<name>A0A1I3K3J2_9RHOB</name>
<dbReference type="OrthoDB" id="9810457at2"/>
<dbReference type="PANTHER" id="PTHR36838:SF3">
    <property type="entry name" value="TRANSPORTER AUXIN EFFLUX CARRIER EC FAMILY"/>
    <property type="match status" value="1"/>
</dbReference>
<dbReference type="InterPro" id="IPR038770">
    <property type="entry name" value="Na+/solute_symporter_sf"/>
</dbReference>
<accession>A0A1I3K3J2</accession>
<keyword evidence="6 8" id="KW-1133">Transmembrane helix</keyword>
<evidence type="ECO:0000256" key="4">
    <source>
        <dbReference type="ARBA" id="ARBA00022475"/>
    </source>
</evidence>
<evidence type="ECO:0008006" key="11">
    <source>
        <dbReference type="Google" id="ProtNLM"/>
    </source>
</evidence>
<evidence type="ECO:0000256" key="1">
    <source>
        <dbReference type="ARBA" id="ARBA00004651"/>
    </source>
</evidence>
<feature type="transmembrane region" description="Helical" evidence="8">
    <location>
        <begin position="257"/>
        <end position="279"/>
    </location>
</feature>
<evidence type="ECO:0000256" key="6">
    <source>
        <dbReference type="ARBA" id="ARBA00022989"/>
    </source>
</evidence>